<keyword evidence="4" id="KW-0325">Glycoprotein</keyword>
<feature type="domain" description="Ig-like" evidence="6">
    <location>
        <begin position="47"/>
        <end position="130"/>
    </location>
</feature>
<organism evidence="7 8">
    <name type="scientific">Eufriesea mexicana</name>
    <dbReference type="NCBI Taxonomy" id="516756"/>
    <lineage>
        <taxon>Eukaryota</taxon>
        <taxon>Metazoa</taxon>
        <taxon>Ecdysozoa</taxon>
        <taxon>Arthropoda</taxon>
        <taxon>Hexapoda</taxon>
        <taxon>Insecta</taxon>
        <taxon>Pterygota</taxon>
        <taxon>Neoptera</taxon>
        <taxon>Endopterygota</taxon>
        <taxon>Hymenoptera</taxon>
        <taxon>Apocrita</taxon>
        <taxon>Aculeata</taxon>
        <taxon>Apoidea</taxon>
        <taxon>Anthophila</taxon>
        <taxon>Apidae</taxon>
        <taxon>Eufriesea</taxon>
    </lineage>
</organism>
<dbReference type="SMART" id="SM00409">
    <property type="entry name" value="IG"/>
    <property type="match status" value="1"/>
</dbReference>
<accession>A0A310SEK9</accession>
<keyword evidence="5" id="KW-0393">Immunoglobulin domain</keyword>
<evidence type="ECO:0000256" key="5">
    <source>
        <dbReference type="ARBA" id="ARBA00023319"/>
    </source>
</evidence>
<dbReference type="PANTHER" id="PTHR11640:SF136">
    <property type="entry name" value="NEPHRIN"/>
    <property type="match status" value="1"/>
</dbReference>
<reference evidence="7 8" key="1">
    <citation type="submission" date="2015-07" db="EMBL/GenBank/DDBJ databases">
        <title>The genome of Eufriesea mexicana.</title>
        <authorList>
            <person name="Pan H."/>
            <person name="Kapheim K."/>
        </authorList>
    </citation>
    <scope>NUCLEOTIDE SEQUENCE [LARGE SCALE GENOMIC DNA]</scope>
    <source>
        <strain evidence="7">0111107269</strain>
        <tissue evidence="7">Whole body</tissue>
    </source>
</reference>
<gene>
    <name evidence="7" type="ORF">WN48_09097</name>
</gene>
<evidence type="ECO:0000256" key="3">
    <source>
        <dbReference type="ARBA" id="ARBA00023157"/>
    </source>
</evidence>
<dbReference type="InterPro" id="IPR007110">
    <property type="entry name" value="Ig-like_dom"/>
</dbReference>
<dbReference type="InterPro" id="IPR051275">
    <property type="entry name" value="Cell_adhesion_signaling"/>
</dbReference>
<protein>
    <submittedName>
        <fullName evidence="7">Kin of IRRE-like protein 1</fullName>
    </submittedName>
</protein>
<dbReference type="Gene3D" id="2.60.40.10">
    <property type="entry name" value="Immunoglobulins"/>
    <property type="match status" value="1"/>
</dbReference>
<evidence type="ECO:0000313" key="8">
    <source>
        <dbReference type="Proteomes" id="UP000250275"/>
    </source>
</evidence>
<evidence type="ECO:0000259" key="6">
    <source>
        <dbReference type="PROSITE" id="PS50835"/>
    </source>
</evidence>
<evidence type="ECO:0000256" key="1">
    <source>
        <dbReference type="ARBA" id="ARBA00004479"/>
    </source>
</evidence>
<name>A0A310SEK9_9HYME</name>
<evidence type="ECO:0000256" key="4">
    <source>
        <dbReference type="ARBA" id="ARBA00023180"/>
    </source>
</evidence>
<evidence type="ECO:0000313" key="7">
    <source>
        <dbReference type="EMBL" id="OAD53793.1"/>
    </source>
</evidence>
<dbReference type="PROSITE" id="PS50835">
    <property type="entry name" value="IG_LIKE"/>
    <property type="match status" value="1"/>
</dbReference>
<dbReference type="EMBL" id="KQ765874">
    <property type="protein sequence ID" value="OAD53793.1"/>
    <property type="molecule type" value="Genomic_DNA"/>
</dbReference>
<dbReference type="GO" id="GO:0005886">
    <property type="term" value="C:plasma membrane"/>
    <property type="evidence" value="ECO:0007669"/>
    <property type="project" value="TreeGrafter"/>
</dbReference>
<dbReference type="InterPro" id="IPR003599">
    <property type="entry name" value="Ig_sub"/>
</dbReference>
<dbReference type="GO" id="GO:0050839">
    <property type="term" value="F:cell adhesion molecule binding"/>
    <property type="evidence" value="ECO:0007669"/>
    <property type="project" value="TreeGrafter"/>
</dbReference>
<dbReference type="Proteomes" id="UP000250275">
    <property type="component" value="Unassembled WGS sequence"/>
</dbReference>
<keyword evidence="8" id="KW-1185">Reference proteome</keyword>
<keyword evidence="3" id="KW-1015">Disulfide bond</keyword>
<dbReference type="GO" id="GO:0005911">
    <property type="term" value="C:cell-cell junction"/>
    <property type="evidence" value="ECO:0007669"/>
    <property type="project" value="TreeGrafter"/>
</dbReference>
<dbReference type="Pfam" id="PF13927">
    <property type="entry name" value="Ig_3"/>
    <property type="match status" value="1"/>
</dbReference>
<proteinExistence type="predicted"/>
<comment type="subcellular location">
    <subcellularLocation>
        <location evidence="1">Membrane</location>
        <topology evidence="1">Single-pass type I membrane protein</topology>
    </subcellularLocation>
</comment>
<dbReference type="SUPFAM" id="SSF48726">
    <property type="entry name" value="Immunoglobulin"/>
    <property type="match status" value="1"/>
</dbReference>
<keyword evidence="2" id="KW-0472">Membrane</keyword>
<dbReference type="InterPro" id="IPR036179">
    <property type="entry name" value="Ig-like_dom_sf"/>
</dbReference>
<evidence type="ECO:0000256" key="2">
    <source>
        <dbReference type="ARBA" id="ARBA00023136"/>
    </source>
</evidence>
<dbReference type="AlphaFoldDB" id="A0A310SEK9"/>
<dbReference type="GO" id="GO:0098609">
    <property type="term" value="P:cell-cell adhesion"/>
    <property type="evidence" value="ECO:0007669"/>
    <property type="project" value="TreeGrafter"/>
</dbReference>
<sequence>MEGSFRGDTAVYRLNGWRFMAVDFRALDGVVCIHSAGMQEGRGEVGQYFRVRPRNSSVLEGGEVTIPCEVGNRVGIVQWVKDGFAYVIQPSGEIVGHPRLRLIGDQNAGIYNLKITDASLTDDGEYQCQVGPYLRIKAIRANAHLIVICRSVNFGIFGRDASLLTEKKDIFLHVRGTEAMGAWFMPLRPPPMTHGRVDHDSRVPEVQKSSSASAFCKGKFGEFRASKAHGLPKEQQSLVTQFGNLRG</sequence>
<dbReference type="InterPro" id="IPR013783">
    <property type="entry name" value="Ig-like_fold"/>
</dbReference>
<dbReference type="PANTHER" id="PTHR11640">
    <property type="entry name" value="NEPHRIN"/>
    <property type="match status" value="1"/>
</dbReference>